<protein>
    <submittedName>
        <fullName evidence="1">Uncharacterized protein</fullName>
    </submittedName>
</protein>
<reference evidence="1 2" key="1">
    <citation type="submission" date="2019-03" db="EMBL/GenBank/DDBJ databases">
        <title>Single cell metagenomics reveals metabolic interactions within the superorganism composed of flagellate Streblomastix strix and complex community of Bacteroidetes bacteria on its surface.</title>
        <authorList>
            <person name="Treitli S.C."/>
            <person name="Kolisko M."/>
            <person name="Husnik F."/>
            <person name="Keeling P."/>
            <person name="Hampl V."/>
        </authorList>
    </citation>
    <scope>NUCLEOTIDE SEQUENCE [LARGE SCALE GENOMIC DNA]</scope>
    <source>
        <strain evidence="1">ST1C</strain>
    </source>
</reference>
<accession>A0A5J4WSL0</accession>
<organism evidence="1 2">
    <name type="scientific">Streblomastix strix</name>
    <dbReference type="NCBI Taxonomy" id="222440"/>
    <lineage>
        <taxon>Eukaryota</taxon>
        <taxon>Metamonada</taxon>
        <taxon>Preaxostyla</taxon>
        <taxon>Oxymonadida</taxon>
        <taxon>Streblomastigidae</taxon>
        <taxon>Streblomastix</taxon>
    </lineage>
</organism>
<evidence type="ECO:0000313" key="2">
    <source>
        <dbReference type="Proteomes" id="UP000324800"/>
    </source>
</evidence>
<proteinExistence type="predicted"/>
<dbReference type="Proteomes" id="UP000324800">
    <property type="component" value="Unassembled WGS sequence"/>
</dbReference>
<gene>
    <name evidence="1" type="ORF">EZS28_006565</name>
</gene>
<name>A0A5J4WSL0_9EUKA</name>
<evidence type="ECO:0000313" key="1">
    <source>
        <dbReference type="EMBL" id="KAA6397911.1"/>
    </source>
</evidence>
<sequence>MAPSGLIVEGSNEQLHLLCVSQARLQIVREHYLLPGEAFRFLLIIPTSQSIQANEQYISSDTLTLSINVEPVTTQLDPTKDIQHNTNKKTWITPLQTTNVVGYNFQRCAIVKQVFIAEQEELTLVLETIIDCSINTECGEAILSVSIEGTQSQPEFDYSYYTNTASGQRTITNSTALMSNTDFLQVDSLLQNLQGITRQINSNAPIQIRRTLYMKLNCITPIAISVNPPVPITLHPSFIVSELDTSKIAPYIESSFCSSNYYS</sequence>
<dbReference type="EMBL" id="SNRW01001075">
    <property type="protein sequence ID" value="KAA6397911.1"/>
    <property type="molecule type" value="Genomic_DNA"/>
</dbReference>
<dbReference type="AlphaFoldDB" id="A0A5J4WSL0"/>
<comment type="caution">
    <text evidence="1">The sequence shown here is derived from an EMBL/GenBank/DDBJ whole genome shotgun (WGS) entry which is preliminary data.</text>
</comment>